<evidence type="ECO:0000313" key="1">
    <source>
        <dbReference type="EMBL" id="JAP27126.1"/>
    </source>
</evidence>
<name>A0A0V0I5G0_SOLCH</name>
<dbReference type="AlphaFoldDB" id="A0A0V0I5G0"/>
<sequence length="80" mass="8726">MLFACHSAVTLSMLFHNCINHVQGELGASSSVRSLILAAGILVKLLPQRFNSTKDDKYPRLHRVPPASVDIAATSIKHCQ</sequence>
<accession>A0A0V0I5G0</accession>
<reference evidence="1" key="1">
    <citation type="submission" date="2015-12" db="EMBL/GenBank/DDBJ databases">
        <title>Gene expression during late stages of embryo sac development: a critical building block for successful pollen-pistil interactions.</title>
        <authorList>
            <person name="Liu Y."/>
            <person name="Joly V."/>
            <person name="Sabar M."/>
            <person name="Matton D.P."/>
        </authorList>
    </citation>
    <scope>NUCLEOTIDE SEQUENCE</scope>
</reference>
<proteinExistence type="predicted"/>
<dbReference type="EMBL" id="GEDG01011500">
    <property type="protein sequence ID" value="JAP27126.1"/>
    <property type="molecule type" value="Transcribed_RNA"/>
</dbReference>
<organism evidence="1">
    <name type="scientific">Solanum chacoense</name>
    <name type="common">Chaco potato</name>
    <dbReference type="NCBI Taxonomy" id="4108"/>
    <lineage>
        <taxon>Eukaryota</taxon>
        <taxon>Viridiplantae</taxon>
        <taxon>Streptophyta</taxon>
        <taxon>Embryophyta</taxon>
        <taxon>Tracheophyta</taxon>
        <taxon>Spermatophyta</taxon>
        <taxon>Magnoliopsida</taxon>
        <taxon>eudicotyledons</taxon>
        <taxon>Gunneridae</taxon>
        <taxon>Pentapetalae</taxon>
        <taxon>asterids</taxon>
        <taxon>lamiids</taxon>
        <taxon>Solanales</taxon>
        <taxon>Solanaceae</taxon>
        <taxon>Solanoideae</taxon>
        <taxon>Solaneae</taxon>
        <taxon>Solanum</taxon>
    </lineage>
</organism>
<protein>
    <submittedName>
        <fullName evidence="1">Putative ovule protein</fullName>
    </submittedName>
</protein>